<evidence type="ECO:0000313" key="3">
    <source>
        <dbReference type="Proteomes" id="UP000001916"/>
    </source>
</evidence>
<protein>
    <submittedName>
        <fullName evidence="2">Uncharacterized protein</fullName>
    </submittedName>
</protein>
<name>D7BIA0_ALLS1</name>
<gene>
    <name evidence="2" type="ordered locus">Mesil_0434</name>
</gene>
<keyword evidence="3" id="KW-1185">Reference proteome</keyword>
<dbReference type="Proteomes" id="UP000001916">
    <property type="component" value="Chromosome"/>
</dbReference>
<dbReference type="KEGG" id="msv:Mesil_0434"/>
<feature type="transmembrane region" description="Helical" evidence="1">
    <location>
        <begin position="99"/>
        <end position="117"/>
    </location>
</feature>
<feature type="transmembrane region" description="Helical" evidence="1">
    <location>
        <begin position="45"/>
        <end position="64"/>
    </location>
</feature>
<keyword evidence="1" id="KW-0812">Transmembrane</keyword>
<dbReference type="AlphaFoldDB" id="D7BIA0"/>
<feature type="transmembrane region" description="Helical" evidence="1">
    <location>
        <begin position="20"/>
        <end position="38"/>
    </location>
</feature>
<dbReference type="HOGENOM" id="CLU_1775231_0_0_0"/>
<proteinExistence type="predicted"/>
<feature type="transmembrane region" description="Helical" evidence="1">
    <location>
        <begin position="70"/>
        <end position="87"/>
    </location>
</feature>
<sequence>MRFFTVLEDGLFLSNIPQVTPIYWILTFLFALACVLAWRLHGSGYGWIPLLLVGFAWAGDWLFLGSRSGGLVESLGALSLLMLLLLNKAPPLTPLDRQMVQGTAGAFALVVLIYALIPSLRSLVPLLVFGLILVSLVVFAQRPRQP</sequence>
<accession>D7BIA0</accession>
<feature type="transmembrane region" description="Helical" evidence="1">
    <location>
        <begin position="123"/>
        <end position="140"/>
    </location>
</feature>
<dbReference type="EMBL" id="CP002042">
    <property type="protein sequence ID" value="ADH62374.1"/>
    <property type="molecule type" value="Genomic_DNA"/>
</dbReference>
<reference evidence="2 3" key="1">
    <citation type="journal article" date="2010" name="Stand. Genomic Sci.">
        <title>Complete genome sequence of Meiothermus silvanus type strain (VI-R2).</title>
        <authorList>
            <person name="Sikorski J."/>
            <person name="Tindall B.J."/>
            <person name="Lowry S."/>
            <person name="Lucas S."/>
            <person name="Nolan M."/>
            <person name="Copeland A."/>
            <person name="Glavina Del Rio T."/>
            <person name="Tice H."/>
            <person name="Cheng J.F."/>
            <person name="Han C."/>
            <person name="Pitluck S."/>
            <person name="Liolios K."/>
            <person name="Ivanova N."/>
            <person name="Mavromatis K."/>
            <person name="Mikhailova N."/>
            <person name="Pati A."/>
            <person name="Goodwin L."/>
            <person name="Chen A."/>
            <person name="Palaniappan K."/>
            <person name="Land M."/>
            <person name="Hauser L."/>
            <person name="Chang Y.J."/>
            <person name="Jeffries C.D."/>
            <person name="Rohde M."/>
            <person name="Goker M."/>
            <person name="Woyke T."/>
            <person name="Bristow J."/>
            <person name="Eisen J.A."/>
            <person name="Markowitz V."/>
            <person name="Hugenholtz P."/>
            <person name="Kyrpides N.C."/>
            <person name="Klenk H.P."/>
            <person name="Lapidus A."/>
        </authorList>
    </citation>
    <scope>NUCLEOTIDE SEQUENCE [LARGE SCALE GENOMIC DNA]</scope>
    <source>
        <strain evidence="3">ATCC 700542 / DSM 9946 / VI-R2</strain>
    </source>
</reference>
<organism evidence="2 3">
    <name type="scientific">Allomeiothermus silvanus (strain ATCC 700542 / DSM 9946 / NBRC 106475 / NCIMB 13440 / VI-R2)</name>
    <name type="common">Thermus silvanus</name>
    <dbReference type="NCBI Taxonomy" id="526227"/>
    <lineage>
        <taxon>Bacteria</taxon>
        <taxon>Thermotogati</taxon>
        <taxon>Deinococcota</taxon>
        <taxon>Deinococci</taxon>
        <taxon>Thermales</taxon>
        <taxon>Thermaceae</taxon>
        <taxon>Allomeiothermus</taxon>
    </lineage>
</organism>
<evidence type="ECO:0000313" key="2">
    <source>
        <dbReference type="EMBL" id="ADH62374.1"/>
    </source>
</evidence>
<keyword evidence="1" id="KW-0472">Membrane</keyword>
<evidence type="ECO:0000256" key="1">
    <source>
        <dbReference type="SAM" id="Phobius"/>
    </source>
</evidence>
<keyword evidence="1" id="KW-1133">Transmembrane helix</keyword>
<dbReference type="PROSITE" id="PS51257">
    <property type="entry name" value="PROKAR_LIPOPROTEIN"/>
    <property type="match status" value="1"/>
</dbReference>